<gene>
    <name evidence="1" type="ORF">MJO28_007163</name>
</gene>
<dbReference type="EMBL" id="CM045871">
    <property type="protein sequence ID" value="KAI7951479.1"/>
    <property type="molecule type" value="Genomic_DNA"/>
</dbReference>
<reference evidence="2" key="2">
    <citation type="journal article" date="2018" name="Mol. Plant Microbe Interact.">
        <title>Genome sequence resources for the wheat stripe rust pathogen (Puccinia striiformis f. sp. tritici) and the barley stripe rust pathogen (Puccinia striiformis f. sp. hordei).</title>
        <authorList>
            <person name="Xia C."/>
            <person name="Wang M."/>
            <person name="Yin C."/>
            <person name="Cornejo O.E."/>
            <person name="Hulbert S.H."/>
            <person name="Chen X."/>
        </authorList>
    </citation>
    <scope>NUCLEOTIDE SEQUENCE [LARGE SCALE GENOMIC DNA]</scope>
    <source>
        <strain evidence="2">93-210</strain>
    </source>
</reference>
<name>A0ACC0EFD5_9BASI</name>
<reference evidence="1 2" key="3">
    <citation type="journal article" date="2022" name="Microbiol. Spectr.">
        <title>Folding features and dynamics of 3D genome architecture in plant fungal pathogens.</title>
        <authorList>
            <person name="Xia C."/>
        </authorList>
    </citation>
    <scope>NUCLEOTIDE SEQUENCE [LARGE SCALE GENOMIC DNA]</scope>
    <source>
        <strain evidence="1 2">93-210</strain>
    </source>
</reference>
<reference evidence="2" key="1">
    <citation type="journal article" date="2018" name="BMC Genomics">
        <title>Genomic insights into host adaptation between the wheat stripe rust pathogen (Puccinia striiformis f. sp. tritici) and the barley stripe rust pathogen (Puccinia striiformis f. sp. hordei).</title>
        <authorList>
            <person name="Xia C."/>
            <person name="Wang M."/>
            <person name="Yin C."/>
            <person name="Cornejo O.E."/>
            <person name="Hulbert S.H."/>
            <person name="Chen X."/>
        </authorList>
    </citation>
    <scope>NUCLEOTIDE SEQUENCE [LARGE SCALE GENOMIC DNA]</scope>
    <source>
        <strain evidence="2">93-210</strain>
    </source>
</reference>
<protein>
    <submittedName>
        <fullName evidence="1">Uncharacterized protein</fullName>
    </submittedName>
</protein>
<accession>A0ACC0EFD5</accession>
<dbReference type="Proteomes" id="UP001060170">
    <property type="component" value="Chromosome 7"/>
</dbReference>
<sequence length="1091" mass="125284">MDSHKTSARHRTKLAQLNAFYQMTATGLGGSTHQNRPDQQSPPGGPPSDIDIEDNYIPAEQDDKSLSEEDDDQGIDPGQFGYRPDESDSESDGRSDEEDWSWSGEQTLGEDFEPNEQDIPTTGSTSRPQRTRRVPASSPWYPFPSLDHLIGSLILGQLHSIMSRNLYNHLRVILTLRHVNLPHWDTLRRMRSRMRSMLKMEPSENQSVLLNKTFTLNVQSIVGNELANPIVAQHLEFYPHDPSGRDVLALYQSQKWREELGPNSRVQMVPSEGKHFYIYEPVSLKDPRAPIVVPIFFYKYQNTLFSKCIKPKGGLRANAPAGSHQFDLHLPSMIPWFHPDLIEIPVDQFQKTYSELTTYYGDSYVELCGNRFIACGSGLQRVDIPIPNPWRVRAGGKIIRHVPVTLGLPPQLTNMEYNCHFMSTSNQAGPLEIGEPIIDEINKMSQEGCVACDALLEEEVLMVVVPLCFLADSPMAAEVTNTPNPGSSNNPCRLPEPRHWSETRTRTEELWISSQTDTVKEQERKLQLYGLRDRISLELAERKRDNLEERLRIIQLEDQTPHRKKHPWLKLLSFDGTKDTPVEVLHVILLGPVKYLWRDFMGRITPTQLPQLEAHWRAFNTDGLNIPPIQPRYMIAHWKSFVGKEFRVVLQAAPFVMFPFMDTDMKLIWSALCALGSYVFQTCIKDMDTYIRELKNHIQHFEFHLVKMSGWWANKPKIHMIIHLEESILRFGPASLFATEKFESFNGIVRENSIHSNRLSPGRDIAIAFCDAKIMRLLMSGARLYDHETKRYFKSSPQVTNLFRNNPLIQNSMGYQQERMTSFSKYPCQHGHRGPQPSTADIPEVLRQHYPNREIMMISALNLNEKNTIRPGSFVLEKHPFNPHGSVGFVDSIWEVEPRVFYAKINKCIKIGIQQENSMTIISKEGRYVYVPVEVEKNKRQKLHDQKQADKVRKEEEKKKKEEEKKKKKTEEPPKKRVNPARSTKTTTQKEKSQDAQTPPKKKLRPIKTAALLTPLTSTSKSDHHEPEDAPQWKEDLPFIIRSTVAQVLNVDTAQLLGGWAKKASPEALPWKARYAECFKITAKLHPPKNY</sequence>
<keyword evidence="2" id="KW-1185">Reference proteome</keyword>
<organism evidence="1 2">
    <name type="scientific">Puccinia striiformis f. sp. tritici</name>
    <dbReference type="NCBI Taxonomy" id="168172"/>
    <lineage>
        <taxon>Eukaryota</taxon>
        <taxon>Fungi</taxon>
        <taxon>Dikarya</taxon>
        <taxon>Basidiomycota</taxon>
        <taxon>Pucciniomycotina</taxon>
        <taxon>Pucciniomycetes</taxon>
        <taxon>Pucciniales</taxon>
        <taxon>Pucciniaceae</taxon>
        <taxon>Puccinia</taxon>
    </lineage>
</organism>
<evidence type="ECO:0000313" key="2">
    <source>
        <dbReference type="Proteomes" id="UP001060170"/>
    </source>
</evidence>
<evidence type="ECO:0000313" key="1">
    <source>
        <dbReference type="EMBL" id="KAI7951479.1"/>
    </source>
</evidence>
<proteinExistence type="predicted"/>
<comment type="caution">
    <text evidence="1">The sequence shown here is derived from an EMBL/GenBank/DDBJ whole genome shotgun (WGS) entry which is preliminary data.</text>
</comment>